<keyword evidence="2 4" id="KW-0862">Zinc</keyword>
<dbReference type="EMBL" id="AP028679">
    <property type="protein sequence ID" value="BEQ13779.1"/>
    <property type="molecule type" value="Genomic_DNA"/>
</dbReference>
<name>A0AAU9EKP4_9BACT</name>
<evidence type="ECO:0000259" key="5">
    <source>
        <dbReference type="SMART" id="SM00829"/>
    </source>
</evidence>
<dbReference type="GO" id="GO:0016616">
    <property type="term" value="F:oxidoreductase activity, acting on the CH-OH group of donors, NAD or NADP as acceptor"/>
    <property type="evidence" value="ECO:0007669"/>
    <property type="project" value="UniProtKB-ARBA"/>
</dbReference>
<evidence type="ECO:0000256" key="1">
    <source>
        <dbReference type="ARBA" id="ARBA00022723"/>
    </source>
</evidence>
<dbReference type="SMART" id="SM00829">
    <property type="entry name" value="PKS_ER"/>
    <property type="match status" value="1"/>
</dbReference>
<comment type="cofactor">
    <cofactor evidence="4">
        <name>Zn(2+)</name>
        <dbReference type="ChEBI" id="CHEBI:29105"/>
    </cofactor>
</comment>
<dbReference type="Gene3D" id="3.40.50.720">
    <property type="entry name" value="NAD(P)-binding Rossmann-like Domain"/>
    <property type="match status" value="1"/>
</dbReference>
<organism evidence="6 7">
    <name type="scientific">Desulfoferula mesophila</name>
    <dbReference type="NCBI Taxonomy" id="3058419"/>
    <lineage>
        <taxon>Bacteria</taxon>
        <taxon>Pseudomonadati</taxon>
        <taxon>Thermodesulfobacteriota</taxon>
        <taxon>Desulfarculia</taxon>
        <taxon>Desulfarculales</taxon>
        <taxon>Desulfarculaceae</taxon>
        <taxon>Desulfoferula</taxon>
    </lineage>
</organism>
<keyword evidence="1 4" id="KW-0479">Metal-binding</keyword>
<dbReference type="InterPro" id="IPR050129">
    <property type="entry name" value="Zn_alcohol_dh"/>
</dbReference>
<dbReference type="InterPro" id="IPR002328">
    <property type="entry name" value="ADH_Zn_CS"/>
</dbReference>
<evidence type="ECO:0000256" key="2">
    <source>
        <dbReference type="ARBA" id="ARBA00022833"/>
    </source>
</evidence>
<dbReference type="InterPro" id="IPR020843">
    <property type="entry name" value="ER"/>
</dbReference>
<dbReference type="InterPro" id="IPR036291">
    <property type="entry name" value="NAD(P)-bd_dom_sf"/>
</dbReference>
<evidence type="ECO:0000313" key="6">
    <source>
        <dbReference type="EMBL" id="BEQ13779.1"/>
    </source>
</evidence>
<dbReference type="KEGG" id="dmp:FAK_08450"/>
<sequence>MKALRKLAGGEGHVELVDIPTPQPGPGQVLVKVKSVGICGTDLHVWEGRFDKVRPPVTLGHEFVGEVAELGPEVTGWSRGQAVVSESQSSSCGACEYCLAGQSNVCPERLAYGYGVDGGMAEYALVRASGLHALPHGVGFKQGAMVEPLAVAVHAVLERGVTPDQGPVLVSGPGPIGLLVLLVLGLSRTPVLVCGTSKDRVRLELAERLGAKATVMVDREDLGQAAEEFTQGKGFAAAWECSGAGPALSAALRLVRRQGSLVQVGLNGGVPSLDLDQLTLKELTLRGAFVHNRGTWERSLELLGQGALDLTPLITAEMPLSVWLDAFELSRDQVGIKYLLSPGE</sequence>
<dbReference type="RefSeq" id="WP_338605525.1">
    <property type="nucleotide sequence ID" value="NZ_AP028679.1"/>
</dbReference>
<dbReference type="GO" id="GO:0008270">
    <property type="term" value="F:zinc ion binding"/>
    <property type="evidence" value="ECO:0007669"/>
    <property type="project" value="InterPro"/>
</dbReference>
<dbReference type="Pfam" id="PF08240">
    <property type="entry name" value="ADH_N"/>
    <property type="match status" value="1"/>
</dbReference>
<dbReference type="SUPFAM" id="SSF50129">
    <property type="entry name" value="GroES-like"/>
    <property type="match status" value="1"/>
</dbReference>
<dbReference type="PANTHER" id="PTHR43401:SF2">
    <property type="entry name" value="L-THREONINE 3-DEHYDROGENASE"/>
    <property type="match status" value="1"/>
</dbReference>
<evidence type="ECO:0000313" key="7">
    <source>
        <dbReference type="Proteomes" id="UP001366166"/>
    </source>
</evidence>
<dbReference type="Pfam" id="PF00107">
    <property type="entry name" value="ADH_zinc_N"/>
    <property type="match status" value="1"/>
</dbReference>
<reference evidence="7" key="1">
    <citation type="journal article" date="2023" name="Arch. Microbiol.">
        <title>Desulfoferula mesophilus gen. nov. sp. nov., a mesophilic sulfate-reducing bacterium isolated from a brackish lake sediment.</title>
        <authorList>
            <person name="Watanabe T."/>
            <person name="Yabe T."/>
            <person name="Tsuji J.M."/>
            <person name="Fukui M."/>
        </authorList>
    </citation>
    <scope>NUCLEOTIDE SEQUENCE [LARGE SCALE GENOMIC DNA]</scope>
    <source>
        <strain evidence="7">12FAK</strain>
    </source>
</reference>
<dbReference type="PROSITE" id="PS00059">
    <property type="entry name" value="ADH_ZINC"/>
    <property type="match status" value="1"/>
</dbReference>
<comment type="similarity">
    <text evidence="4">Belongs to the zinc-containing alcohol dehydrogenase family.</text>
</comment>
<dbReference type="AlphaFoldDB" id="A0AAU9EKP4"/>
<dbReference type="InterPro" id="IPR013149">
    <property type="entry name" value="ADH-like_C"/>
</dbReference>
<dbReference type="Gene3D" id="3.90.180.10">
    <property type="entry name" value="Medium-chain alcohol dehydrogenases, catalytic domain"/>
    <property type="match status" value="1"/>
</dbReference>
<dbReference type="PANTHER" id="PTHR43401">
    <property type="entry name" value="L-THREONINE 3-DEHYDROGENASE"/>
    <property type="match status" value="1"/>
</dbReference>
<dbReference type="Proteomes" id="UP001366166">
    <property type="component" value="Chromosome"/>
</dbReference>
<evidence type="ECO:0000256" key="3">
    <source>
        <dbReference type="ARBA" id="ARBA00023002"/>
    </source>
</evidence>
<dbReference type="SUPFAM" id="SSF51735">
    <property type="entry name" value="NAD(P)-binding Rossmann-fold domains"/>
    <property type="match status" value="1"/>
</dbReference>
<evidence type="ECO:0000256" key="4">
    <source>
        <dbReference type="RuleBase" id="RU361277"/>
    </source>
</evidence>
<accession>A0AAU9EKP4</accession>
<keyword evidence="3" id="KW-0560">Oxidoreductase</keyword>
<protein>
    <submittedName>
        <fullName evidence="6">Sorbitol dehydrogenase</fullName>
    </submittedName>
</protein>
<dbReference type="InterPro" id="IPR013154">
    <property type="entry name" value="ADH-like_N"/>
</dbReference>
<proteinExistence type="inferred from homology"/>
<feature type="domain" description="Enoyl reductase (ER)" evidence="5">
    <location>
        <begin position="10"/>
        <end position="340"/>
    </location>
</feature>
<dbReference type="InterPro" id="IPR011032">
    <property type="entry name" value="GroES-like_sf"/>
</dbReference>
<gene>
    <name evidence="6" type="ORF">FAK_08450</name>
</gene>
<keyword evidence="7" id="KW-1185">Reference proteome</keyword>